<evidence type="ECO:0000256" key="1">
    <source>
        <dbReference type="SAM" id="MobiDB-lite"/>
    </source>
</evidence>
<feature type="non-terminal residue" evidence="2">
    <location>
        <position position="1"/>
    </location>
</feature>
<reference evidence="2" key="1">
    <citation type="journal article" date="2020" name="Fungal Divers.">
        <title>Resolving the Mortierellaceae phylogeny through synthesis of multi-gene phylogenetics and phylogenomics.</title>
        <authorList>
            <person name="Vandepol N."/>
            <person name="Liber J."/>
            <person name="Desiro A."/>
            <person name="Na H."/>
            <person name="Kennedy M."/>
            <person name="Barry K."/>
            <person name="Grigoriev I.V."/>
            <person name="Miller A.N."/>
            <person name="O'Donnell K."/>
            <person name="Stajich J.E."/>
            <person name="Bonito G."/>
        </authorList>
    </citation>
    <scope>NUCLEOTIDE SEQUENCE</scope>
    <source>
        <strain evidence="2">NRRL 28262</strain>
    </source>
</reference>
<comment type="caution">
    <text evidence="2">The sequence shown here is derived from an EMBL/GenBank/DDBJ whole genome shotgun (WGS) entry which is preliminary data.</text>
</comment>
<sequence>QQIRRQTPPPESKVKRRDQKRIDCADLQLAVTAADSQGAIEAFISCQESPQSIDGSRPPPAYVAVRSTLLELEMRMARINSFRVKRIRVAAETRDASLVAESLMDMGEPSTLIVPAESAGQQGYFYSGYGGKAKAKRTRKRRGPHKKIEPTGKGSTSGGNPCEWRLG</sequence>
<accession>A0AAD4DCN7</accession>
<organism evidence="2 3">
    <name type="scientific">Linnemannia exigua</name>
    <dbReference type="NCBI Taxonomy" id="604196"/>
    <lineage>
        <taxon>Eukaryota</taxon>
        <taxon>Fungi</taxon>
        <taxon>Fungi incertae sedis</taxon>
        <taxon>Mucoromycota</taxon>
        <taxon>Mortierellomycotina</taxon>
        <taxon>Mortierellomycetes</taxon>
        <taxon>Mortierellales</taxon>
        <taxon>Mortierellaceae</taxon>
        <taxon>Linnemannia</taxon>
    </lineage>
</organism>
<dbReference type="EMBL" id="JAAAIL010000624">
    <property type="protein sequence ID" value="KAG0274297.1"/>
    <property type="molecule type" value="Genomic_DNA"/>
</dbReference>
<name>A0AAD4DCN7_9FUNG</name>
<evidence type="ECO:0000313" key="2">
    <source>
        <dbReference type="EMBL" id="KAG0274297.1"/>
    </source>
</evidence>
<gene>
    <name evidence="2" type="ORF">BGZ95_009931</name>
</gene>
<protein>
    <submittedName>
        <fullName evidence="2">Uncharacterized protein</fullName>
    </submittedName>
</protein>
<evidence type="ECO:0000313" key="3">
    <source>
        <dbReference type="Proteomes" id="UP001194580"/>
    </source>
</evidence>
<feature type="region of interest" description="Disordered" evidence="1">
    <location>
        <begin position="131"/>
        <end position="167"/>
    </location>
</feature>
<feature type="compositionally biased region" description="Basic residues" evidence="1">
    <location>
        <begin position="133"/>
        <end position="145"/>
    </location>
</feature>
<dbReference type="AlphaFoldDB" id="A0AAD4DCN7"/>
<proteinExistence type="predicted"/>
<dbReference type="Proteomes" id="UP001194580">
    <property type="component" value="Unassembled WGS sequence"/>
</dbReference>
<keyword evidence="3" id="KW-1185">Reference proteome</keyword>